<organism evidence="1 2">
    <name type="scientific">Pseudomonas taetrolens</name>
    <dbReference type="NCBI Taxonomy" id="47884"/>
    <lineage>
        <taxon>Bacteria</taxon>
        <taxon>Pseudomonadati</taxon>
        <taxon>Pseudomonadota</taxon>
        <taxon>Gammaproteobacteria</taxon>
        <taxon>Pseudomonadales</taxon>
        <taxon>Pseudomonadaceae</taxon>
        <taxon>Pseudomonas</taxon>
    </lineage>
</organism>
<dbReference type="Gene3D" id="3.40.50.1000">
    <property type="entry name" value="HAD superfamily/HAD-like"/>
    <property type="match status" value="1"/>
</dbReference>
<dbReference type="NCBIfam" id="TIGR01488">
    <property type="entry name" value="HAD-SF-IB"/>
    <property type="match status" value="1"/>
</dbReference>
<dbReference type="Pfam" id="PF12710">
    <property type="entry name" value="HAD"/>
    <property type="match status" value="1"/>
</dbReference>
<dbReference type="NCBIfam" id="TIGR01490">
    <property type="entry name" value="HAD-SF-IB-hyp1"/>
    <property type="match status" value="1"/>
</dbReference>
<dbReference type="Gene3D" id="1.20.1440.100">
    <property type="entry name" value="SG protein - dephosphorylation function"/>
    <property type="match status" value="1"/>
</dbReference>
<sequence length="227" mass="25543">MGRLNKVLNSPATSKPVLAAFDFDGTLTYHDSFVPFLRFAFGNRLFAMRLLRMIPSTLCYLVGRISRNDLKEKLITVYLTGAKEAWVKERAEAFCDVSWQRLMRPLGLTSVASQLEQGARVTICSASPELVLAPFAKKLGIGLIGTQLASVDGVLTGEIDGTNCRCEQKVIRLEAQYGPLSQYTLRAWGDTRGDEQMLGAAHEPHWREFHALWRRKRPLDVCLREEL</sequence>
<keyword evidence="1" id="KW-0378">Hydrolase</keyword>
<gene>
    <name evidence="1" type="ORF">SAMN04490203_4059</name>
</gene>
<dbReference type="InterPro" id="IPR006385">
    <property type="entry name" value="HAD_hydro_SerB1"/>
</dbReference>
<evidence type="ECO:0000313" key="1">
    <source>
        <dbReference type="EMBL" id="SED20379.1"/>
    </source>
</evidence>
<accession>A0A1H4YQV9</accession>
<dbReference type="InterPro" id="IPR036412">
    <property type="entry name" value="HAD-like_sf"/>
</dbReference>
<dbReference type="InterPro" id="IPR023214">
    <property type="entry name" value="HAD_sf"/>
</dbReference>
<proteinExistence type="predicted"/>
<dbReference type="SUPFAM" id="SSF56784">
    <property type="entry name" value="HAD-like"/>
    <property type="match status" value="1"/>
</dbReference>
<dbReference type="EMBL" id="FNRS01000001">
    <property type="protein sequence ID" value="SED20379.1"/>
    <property type="molecule type" value="Genomic_DNA"/>
</dbReference>
<name>A0A1H4YQV9_PSETA</name>
<comment type="caution">
    <text evidence="1">The sequence shown here is derived from an EMBL/GenBank/DDBJ whole genome shotgun (WGS) entry which is preliminary data.</text>
</comment>
<evidence type="ECO:0000313" key="2">
    <source>
        <dbReference type="Proteomes" id="UP000183155"/>
    </source>
</evidence>
<protein>
    <submittedName>
        <fullName evidence="1">HAD-superfamily subfamily IB hydrolase, TIGR01490</fullName>
    </submittedName>
</protein>
<dbReference type="GO" id="GO:0016787">
    <property type="term" value="F:hydrolase activity"/>
    <property type="evidence" value="ECO:0007669"/>
    <property type="project" value="UniProtKB-KW"/>
</dbReference>
<keyword evidence="2" id="KW-1185">Reference proteome</keyword>
<dbReference type="Proteomes" id="UP000183155">
    <property type="component" value="Unassembled WGS sequence"/>
</dbReference>
<reference evidence="1 2" key="1">
    <citation type="submission" date="2016-10" db="EMBL/GenBank/DDBJ databases">
        <authorList>
            <person name="Varghese N."/>
            <person name="Submissions S."/>
        </authorList>
    </citation>
    <scope>NUCLEOTIDE SEQUENCE [LARGE SCALE GENOMIC DNA]</scope>
    <source>
        <strain evidence="1 2">BS3652</strain>
    </source>
</reference>